<keyword evidence="2" id="KW-0812">Transmembrane</keyword>
<dbReference type="GO" id="GO:0042597">
    <property type="term" value="C:periplasmic space"/>
    <property type="evidence" value="ECO:0007669"/>
    <property type="project" value="InterPro"/>
</dbReference>
<keyword evidence="4" id="KW-1185">Reference proteome</keyword>
<protein>
    <recommendedName>
        <fullName evidence="5">Periplasmic heavy metal sensor</fullName>
    </recommendedName>
</protein>
<dbReference type="OrthoDB" id="1202605at2"/>
<organism evidence="3 4">
    <name type="scientific">Aggregatimonas sangjinii</name>
    <dbReference type="NCBI Taxonomy" id="2583587"/>
    <lineage>
        <taxon>Bacteria</taxon>
        <taxon>Pseudomonadati</taxon>
        <taxon>Bacteroidota</taxon>
        <taxon>Flavobacteriia</taxon>
        <taxon>Flavobacteriales</taxon>
        <taxon>Flavobacteriaceae</taxon>
        <taxon>Aggregatimonas</taxon>
    </lineage>
</organism>
<sequence>MKKNILLYILLGFLVVMNGFFLFKHFSTSYNDGPMRRGPSNFITKELKFDATQSQQFEKLDAAHREKMSAIFDDIRAAKDILFDKLSDETTKGPEIDSLATMIARIEVKKELETFRFFEAIRELCNAEQKVRFNAIIKDALHQPGGRNRNGPPRRPGDENRPPSPPRGR</sequence>
<evidence type="ECO:0000313" key="4">
    <source>
        <dbReference type="Proteomes" id="UP000310017"/>
    </source>
</evidence>
<evidence type="ECO:0000256" key="1">
    <source>
        <dbReference type="SAM" id="MobiDB-lite"/>
    </source>
</evidence>
<feature type="region of interest" description="Disordered" evidence="1">
    <location>
        <begin position="139"/>
        <end position="169"/>
    </location>
</feature>
<keyword evidence="2" id="KW-1133">Transmembrane helix</keyword>
<dbReference type="KEGG" id="asag:FGM00_09715"/>
<accession>A0A5B7SP62</accession>
<feature type="transmembrane region" description="Helical" evidence="2">
    <location>
        <begin position="6"/>
        <end position="27"/>
    </location>
</feature>
<evidence type="ECO:0000256" key="2">
    <source>
        <dbReference type="SAM" id="Phobius"/>
    </source>
</evidence>
<dbReference type="EMBL" id="CP040710">
    <property type="protein sequence ID" value="QCX00376.1"/>
    <property type="molecule type" value="Genomic_DNA"/>
</dbReference>
<reference evidence="3 4" key="1">
    <citation type="submission" date="2019-05" db="EMBL/GenBank/DDBJ databases">
        <title>Genome sequencing of F202Z8.</title>
        <authorList>
            <person name="Kwon Y.M."/>
        </authorList>
    </citation>
    <scope>NUCLEOTIDE SEQUENCE [LARGE SCALE GENOMIC DNA]</scope>
    <source>
        <strain evidence="3 4">F202Z8</strain>
    </source>
</reference>
<dbReference type="AlphaFoldDB" id="A0A5B7SP62"/>
<name>A0A5B7SP62_9FLAO</name>
<dbReference type="Gene3D" id="1.20.120.1490">
    <property type="match status" value="1"/>
</dbReference>
<gene>
    <name evidence="3" type="ORF">FGM00_09715</name>
</gene>
<proteinExistence type="predicted"/>
<evidence type="ECO:0000313" key="3">
    <source>
        <dbReference type="EMBL" id="QCX00376.1"/>
    </source>
</evidence>
<dbReference type="RefSeq" id="WP_138852721.1">
    <property type="nucleotide sequence ID" value="NZ_CP040710.1"/>
</dbReference>
<keyword evidence="2" id="KW-0472">Membrane</keyword>
<evidence type="ECO:0008006" key="5">
    <source>
        <dbReference type="Google" id="ProtNLM"/>
    </source>
</evidence>
<dbReference type="Proteomes" id="UP000310017">
    <property type="component" value="Chromosome"/>
</dbReference>